<accession>A0A6M3XXA3</accession>
<sequence>MRKLKMARVYWQDAASYKKPEDIDWLKENATTVKFCSVGHVIKMGRKTLILAFEINDENHARDTEVIPRSDIERIEYLEVR</sequence>
<dbReference type="EMBL" id="MT145009">
    <property type="protein sequence ID" value="QJI02527.1"/>
    <property type="molecule type" value="Genomic_DNA"/>
</dbReference>
<gene>
    <name evidence="1" type="ORF">TM448B03320_0004</name>
</gene>
<proteinExistence type="predicted"/>
<protein>
    <submittedName>
        <fullName evidence="1">Uncharacterized protein</fullName>
    </submittedName>
</protein>
<reference evidence="1" key="1">
    <citation type="submission" date="2020-03" db="EMBL/GenBank/DDBJ databases">
        <title>The deep terrestrial virosphere.</title>
        <authorList>
            <person name="Holmfeldt K."/>
            <person name="Nilsson E."/>
            <person name="Simone D."/>
            <person name="Lopez-Fernandez M."/>
            <person name="Wu X."/>
            <person name="de Brujin I."/>
            <person name="Lundin D."/>
            <person name="Andersson A."/>
            <person name="Bertilsson S."/>
            <person name="Dopson M."/>
        </authorList>
    </citation>
    <scope>NUCLEOTIDE SEQUENCE</scope>
    <source>
        <strain evidence="1">TM448B03320</strain>
    </source>
</reference>
<dbReference type="AlphaFoldDB" id="A0A6M3XXA3"/>
<evidence type="ECO:0000313" key="1">
    <source>
        <dbReference type="EMBL" id="QJI02527.1"/>
    </source>
</evidence>
<organism evidence="1">
    <name type="scientific">viral metagenome</name>
    <dbReference type="NCBI Taxonomy" id="1070528"/>
    <lineage>
        <taxon>unclassified sequences</taxon>
        <taxon>metagenomes</taxon>
        <taxon>organismal metagenomes</taxon>
    </lineage>
</organism>
<name>A0A6M3XXA3_9ZZZZ</name>